<evidence type="ECO:0008006" key="4">
    <source>
        <dbReference type="Google" id="ProtNLM"/>
    </source>
</evidence>
<feature type="transmembrane region" description="Helical" evidence="1">
    <location>
        <begin position="72"/>
        <end position="90"/>
    </location>
</feature>
<keyword evidence="1" id="KW-0812">Transmembrane</keyword>
<accession>A0ABN4K9T5</accession>
<name>A0ABN4K9T5_9DEIO</name>
<evidence type="ECO:0000313" key="2">
    <source>
        <dbReference type="EMBL" id="ALW89607.1"/>
    </source>
</evidence>
<protein>
    <recommendedName>
        <fullName evidence="4">DUF2304 domain-containing protein</fullName>
    </recommendedName>
</protein>
<dbReference type="Proteomes" id="UP000060071">
    <property type="component" value="Chromosome"/>
</dbReference>
<keyword evidence="3" id="KW-1185">Reference proteome</keyword>
<reference evidence="2 3" key="1">
    <citation type="submission" date="2015-12" db="EMBL/GenBank/DDBJ databases">
        <authorList>
            <person name="Kim M.K."/>
            <person name="Srinivasan S."/>
            <person name="Lee J.-J."/>
            <person name="Kim K."/>
        </authorList>
    </citation>
    <scope>NUCLEOTIDE SEQUENCE [LARGE SCALE GENOMIC DNA]</scope>
    <source>
        <strain evidence="2 3">BM2</strain>
    </source>
</reference>
<organism evidence="2 3">
    <name type="scientific">Deinococcus actinosclerus</name>
    <dbReference type="NCBI Taxonomy" id="1768108"/>
    <lineage>
        <taxon>Bacteria</taxon>
        <taxon>Thermotogati</taxon>
        <taxon>Deinococcota</taxon>
        <taxon>Deinococci</taxon>
        <taxon>Deinococcales</taxon>
        <taxon>Deinococcaceae</taxon>
        <taxon>Deinococcus</taxon>
    </lineage>
</organism>
<feature type="transmembrane region" description="Helical" evidence="1">
    <location>
        <begin position="6"/>
        <end position="26"/>
    </location>
</feature>
<keyword evidence="1" id="KW-1133">Transmembrane helix</keyword>
<feature type="transmembrane region" description="Helical" evidence="1">
    <location>
        <begin position="33"/>
        <end position="52"/>
    </location>
</feature>
<gene>
    <name evidence="2" type="ORF">AUC44_12460</name>
</gene>
<keyword evidence="1" id="KW-0472">Membrane</keyword>
<evidence type="ECO:0000256" key="1">
    <source>
        <dbReference type="SAM" id="Phobius"/>
    </source>
</evidence>
<dbReference type="EMBL" id="CP013910">
    <property type="protein sequence ID" value="ALW89607.1"/>
    <property type="molecule type" value="Genomic_DNA"/>
</dbReference>
<sequence length="116" mass="12300">MAPVNAGVIGLLLIGLALGVASVACWRFMLSPLSRWAPGLLSLAYYAAMWVWPHEAITAARAGVAYPFGDGVRVTLLGLALVLAIIELSVRLTRAVRHNAALRAQLAAQGRGEHDD</sequence>
<evidence type="ECO:0000313" key="3">
    <source>
        <dbReference type="Proteomes" id="UP000060071"/>
    </source>
</evidence>
<proteinExistence type="predicted"/>